<proteinExistence type="inferred from homology"/>
<feature type="domain" description="Beta-mannosidase-like galactose-binding" evidence="7">
    <location>
        <begin position="31"/>
        <end position="184"/>
    </location>
</feature>
<dbReference type="Gene3D" id="3.20.20.80">
    <property type="entry name" value="Glycosidases"/>
    <property type="match status" value="1"/>
</dbReference>
<keyword evidence="4 8" id="KW-0378">Hydrolase</keyword>
<dbReference type="Pfam" id="PF00703">
    <property type="entry name" value="Glyco_hydro_2"/>
    <property type="match status" value="1"/>
</dbReference>
<name>A0ABW7XK00_9MICO</name>
<dbReference type="GO" id="GO:0016787">
    <property type="term" value="F:hydrolase activity"/>
    <property type="evidence" value="ECO:0007669"/>
    <property type="project" value="UniProtKB-KW"/>
</dbReference>
<dbReference type="InterPro" id="IPR013783">
    <property type="entry name" value="Ig-like_fold"/>
</dbReference>
<comment type="similarity">
    <text evidence="2">Belongs to the glycosyl hydrolase 2 family.</text>
</comment>
<dbReference type="Gene3D" id="2.60.40.10">
    <property type="entry name" value="Immunoglobulins"/>
    <property type="match status" value="2"/>
</dbReference>
<dbReference type="InterPro" id="IPR050887">
    <property type="entry name" value="Beta-mannosidase_GH2"/>
</dbReference>
<keyword evidence="9" id="KW-1185">Reference proteome</keyword>
<dbReference type="Proteomes" id="UP001611580">
    <property type="component" value="Unassembled WGS sequence"/>
</dbReference>
<comment type="caution">
    <text evidence="8">The sequence shown here is derived from an EMBL/GenBank/DDBJ whole genome shotgun (WGS) entry which is preliminary data.</text>
</comment>
<evidence type="ECO:0000256" key="1">
    <source>
        <dbReference type="ARBA" id="ARBA00000829"/>
    </source>
</evidence>
<evidence type="ECO:0000256" key="4">
    <source>
        <dbReference type="ARBA" id="ARBA00022801"/>
    </source>
</evidence>
<evidence type="ECO:0000259" key="6">
    <source>
        <dbReference type="Pfam" id="PF00703"/>
    </source>
</evidence>
<feature type="domain" description="Glycoside hydrolase family 2 immunoglobulin-like beta-sandwich" evidence="6">
    <location>
        <begin position="203"/>
        <end position="300"/>
    </location>
</feature>
<evidence type="ECO:0000259" key="7">
    <source>
        <dbReference type="Pfam" id="PF22666"/>
    </source>
</evidence>
<evidence type="ECO:0000313" key="9">
    <source>
        <dbReference type="Proteomes" id="UP001611580"/>
    </source>
</evidence>
<dbReference type="PANTHER" id="PTHR43730">
    <property type="entry name" value="BETA-MANNOSIDASE"/>
    <property type="match status" value="1"/>
</dbReference>
<comment type="catalytic activity">
    <reaction evidence="1">
        <text>Hydrolysis of terminal, non-reducing beta-D-mannose residues in beta-D-mannosides.</text>
        <dbReference type="EC" id="3.2.1.25"/>
    </reaction>
</comment>
<dbReference type="Gene3D" id="2.60.120.260">
    <property type="entry name" value="Galactose-binding domain-like"/>
    <property type="match status" value="1"/>
</dbReference>
<sequence>MTVERRLLHDGWTVEPGRGPVPDAVRGAGPVAATVPGSVHTDLLAAGLIPDPYLDDNEATQKWIGLTDWTYRTTFEWSAGGHARHELVFSGLDTVAVVRLNGVELGAVRNMHRTYRLDVARTLRAGENMLEVAFSSPVRCADAASLSLGYRPHTNRHPYNAIRKMACSFGWDWGIETATSGIWRPVTLESWSAARLGELRVAGDVVDGVPRARVTAHVTGAGDGARVRVRVAGAEATAAVAGGVAALDLAVPDARLWWPRGHGDQPLYDLVVELLDGDGDGDSSDDSGVSDAQTRRVGFRSAAVRLEPDAAGTGFAIVVNGEQILVRGANWIPDDAFPHRVDRARYARRLAQAEFAGINLVRVWGGGIYESEDFYAECDERGILTWQDFLTACAAYAEDEPLWSEFEAEAREAIVRLAAHPSLVVLNGNNENVWGHQDWHWQEKLEGRTWGAGYYYDLFPSLVAELAPHVPYTPGSPFSPNPDAYQNDPAHGTVHVWDLWNTRDWPHYREYRPRFVAEFGWQGPPTWSTLKRSVSDDPLTPESPGMIVHQKANDGNGKLTLGLTAHLPLPDDMADWHWAMSLNQAVAVRTAIEWWRSLTPHNTGTIVWQLNDCWPVTSWAAVDGDERRKPLLYALHHAHAERLLTLQPDDDGGLVLAAVNDTAEGWAGVVRVERRAFDGTVLAAATVDLAVAPRSAQRVVLDAAVAAADDPAAELVVARLGAAVSHWFYTEARDSKLGPAEVDVDASRTDGGWSVRLTARTLVRDATLLVDRIAPDAEADDALVTLLPGESVRIDVRGAVGAEAADFADRLVLRSMNDLVPKL</sequence>
<organism evidence="8 9">
    <name type="scientific">Promicromonospora kroppenstedtii</name>
    <dbReference type="NCBI Taxonomy" id="440482"/>
    <lineage>
        <taxon>Bacteria</taxon>
        <taxon>Bacillati</taxon>
        <taxon>Actinomycetota</taxon>
        <taxon>Actinomycetes</taxon>
        <taxon>Micrococcales</taxon>
        <taxon>Promicromonosporaceae</taxon>
        <taxon>Promicromonospora</taxon>
    </lineage>
</organism>
<dbReference type="EC" id="3.2.1.25" evidence="3"/>
<dbReference type="InterPro" id="IPR006102">
    <property type="entry name" value="Ig-like_GH2"/>
</dbReference>
<evidence type="ECO:0000256" key="3">
    <source>
        <dbReference type="ARBA" id="ARBA00012754"/>
    </source>
</evidence>
<dbReference type="InterPro" id="IPR017853">
    <property type="entry name" value="GH"/>
</dbReference>
<evidence type="ECO:0000256" key="2">
    <source>
        <dbReference type="ARBA" id="ARBA00007401"/>
    </source>
</evidence>
<evidence type="ECO:0000256" key="5">
    <source>
        <dbReference type="ARBA" id="ARBA00023295"/>
    </source>
</evidence>
<dbReference type="InterPro" id="IPR008979">
    <property type="entry name" value="Galactose-bd-like_sf"/>
</dbReference>
<dbReference type="Pfam" id="PF22666">
    <property type="entry name" value="Glyco_hydro_2_N2"/>
    <property type="match status" value="1"/>
</dbReference>
<gene>
    <name evidence="8" type="ORF">ACH47X_12270</name>
</gene>
<dbReference type="SUPFAM" id="SSF51445">
    <property type="entry name" value="(Trans)glycosidases"/>
    <property type="match status" value="1"/>
</dbReference>
<dbReference type="SUPFAM" id="SSF49785">
    <property type="entry name" value="Galactose-binding domain-like"/>
    <property type="match status" value="1"/>
</dbReference>
<dbReference type="EMBL" id="JBIRYI010000006">
    <property type="protein sequence ID" value="MFI2487683.1"/>
    <property type="molecule type" value="Genomic_DNA"/>
</dbReference>
<dbReference type="PANTHER" id="PTHR43730:SF1">
    <property type="entry name" value="BETA-MANNOSIDASE"/>
    <property type="match status" value="1"/>
</dbReference>
<protein>
    <recommendedName>
        <fullName evidence="3">beta-mannosidase</fullName>
        <ecNumber evidence="3">3.2.1.25</ecNumber>
    </recommendedName>
</protein>
<accession>A0ABW7XK00</accession>
<reference evidence="8 9" key="1">
    <citation type="submission" date="2024-10" db="EMBL/GenBank/DDBJ databases">
        <title>The Natural Products Discovery Center: Release of the First 8490 Sequenced Strains for Exploring Actinobacteria Biosynthetic Diversity.</title>
        <authorList>
            <person name="Kalkreuter E."/>
            <person name="Kautsar S.A."/>
            <person name="Yang D."/>
            <person name="Bader C.D."/>
            <person name="Teijaro C.N."/>
            <person name="Fluegel L."/>
            <person name="Davis C.M."/>
            <person name="Simpson J.R."/>
            <person name="Lauterbach L."/>
            <person name="Steele A.D."/>
            <person name="Gui C."/>
            <person name="Meng S."/>
            <person name="Li G."/>
            <person name="Viehrig K."/>
            <person name="Ye F."/>
            <person name="Su P."/>
            <person name="Kiefer A.F."/>
            <person name="Nichols A."/>
            <person name="Cepeda A.J."/>
            <person name="Yan W."/>
            <person name="Fan B."/>
            <person name="Jiang Y."/>
            <person name="Adhikari A."/>
            <person name="Zheng C.-J."/>
            <person name="Schuster L."/>
            <person name="Cowan T.M."/>
            <person name="Smanski M.J."/>
            <person name="Chevrette M.G."/>
            <person name="De Carvalho L.P.S."/>
            <person name="Shen B."/>
        </authorList>
    </citation>
    <scope>NUCLEOTIDE SEQUENCE [LARGE SCALE GENOMIC DNA]</scope>
    <source>
        <strain evidence="8 9">NPDC019481</strain>
    </source>
</reference>
<dbReference type="RefSeq" id="WP_397404589.1">
    <property type="nucleotide sequence ID" value="NZ_JBIRYI010000006.1"/>
</dbReference>
<keyword evidence="5" id="KW-0326">Glycosidase</keyword>
<evidence type="ECO:0000313" key="8">
    <source>
        <dbReference type="EMBL" id="MFI2487683.1"/>
    </source>
</evidence>
<dbReference type="InterPro" id="IPR054593">
    <property type="entry name" value="Beta-mannosidase-like_N2"/>
</dbReference>
<dbReference type="InterPro" id="IPR036156">
    <property type="entry name" value="Beta-gal/glucu_dom_sf"/>
</dbReference>
<dbReference type="SUPFAM" id="SSF49303">
    <property type="entry name" value="beta-Galactosidase/glucuronidase domain"/>
    <property type="match status" value="2"/>
</dbReference>